<sequence>MTRVHCMTVQEPANNGKNGSNKKKTLAKDPVTGKIWKSPGTNLTPEEQLELPKFMCYYQLGETTPYYIETMGWEKTVGRLKERILETRGKRGTAANLTGVKDISMYKIYPPGKDKNTGLPIHPELDDMEALIPTNSSFEDPILVPAVTDTEQEAASAANVQELVRQRMLARKKAKAAKNASTTPTPTPTSTDITVQVRTPDGKTIPVTLNPKNDNILAIKEKIGPQVNMPVADQVLTFNQQELTNANTPEDSGLKEGSVIHLQPNTITVQVKTHNGELIPVTLNPTTDSLRTIKEHVAPHVGIDPSNQVLSYNNTKLTNDEETVKAMGLENGSVIDLAPGDITVHVKTPCGKTISVTTNPTNNIQSIKQAIADEAGVEPSQQRLTFNDTELPSNNEETLEAMGLEDGSILQLLPNTITVHVKTPDGSTIPVTIQPSDDILSIKHAIASEADVEPSKQVLSLDGTELVNGDSAETAGLQDGSIIHLAPGTITVQVRTPDGNVIPVTIDDPANTTIQTIKKRIAPDVGVDPSKQVLSFDGNELPDGKSAEATGLQDGSFIDLAPNTITVHVKTPDGKLIPVTMAPSDSMDFVKEKVAPEAGIEPERQVLSFDGNNLSGNETADSVGLKDGSVIDLAPNTITSMSRLRTAH</sequence>
<feature type="domain" description="Ubiquitin-like" evidence="4">
    <location>
        <begin position="342"/>
        <end position="413"/>
    </location>
</feature>
<dbReference type="InterPro" id="IPR015496">
    <property type="entry name" value="Ubiquilin"/>
</dbReference>
<dbReference type="PANTHER" id="PTHR10677:SF16">
    <property type="entry name" value="UBIQUILIN-1"/>
    <property type="match status" value="1"/>
</dbReference>
<dbReference type="Proteomes" id="UP001153069">
    <property type="component" value="Unassembled WGS sequence"/>
</dbReference>
<accession>A0A9N8H5Q3</accession>
<keyword evidence="2" id="KW-0963">Cytoplasm</keyword>
<keyword evidence="6" id="KW-1185">Reference proteome</keyword>
<dbReference type="InterPro" id="IPR000626">
    <property type="entry name" value="Ubiquitin-like_dom"/>
</dbReference>
<dbReference type="GO" id="GO:0006511">
    <property type="term" value="P:ubiquitin-dependent protein catabolic process"/>
    <property type="evidence" value="ECO:0007669"/>
    <property type="project" value="TreeGrafter"/>
</dbReference>
<dbReference type="InterPro" id="IPR029071">
    <property type="entry name" value="Ubiquitin-like_domsf"/>
</dbReference>
<reference evidence="5" key="1">
    <citation type="submission" date="2020-06" db="EMBL/GenBank/DDBJ databases">
        <authorList>
            <consortium name="Plant Systems Biology data submission"/>
        </authorList>
    </citation>
    <scope>NUCLEOTIDE SEQUENCE</scope>
    <source>
        <strain evidence="5">D6</strain>
    </source>
</reference>
<dbReference type="SMART" id="SM00213">
    <property type="entry name" value="UBQ"/>
    <property type="match status" value="6"/>
</dbReference>
<evidence type="ECO:0000256" key="1">
    <source>
        <dbReference type="ARBA" id="ARBA00004496"/>
    </source>
</evidence>
<dbReference type="PROSITE" id="PS50053">
    <property type="entry name" value="UBIQUITIN_2"/>
    <property type="match status" value="6"/>
</dbReference>
<dbReference type="GO" id="GO:0031593">
    <property type="term" value="F:polyubiquitin modification-dependent protein binding"/>
    <property type="evidence" value="ECO:0007669"/>
    <property type="project" value="TreeGrafter"/>
</dbReference>
<dbReference type="PANTHER" id="PTHR10677">
    <property type="entry name" value="UBIQUILIN"/>
    <property type="match status" value="1"/>
</dbReference>
<feature type="region of interest" description="Disordered" evidence="3">
    <location>
        <begin position="175"/>
        <end position="194"/>
    </location>
</feature>
<feature type="domain" description="Ubiquitin-like" evidence="4">
    <location>
        <begin position="193"/>
        <end position="262"/>
    </location>
</feature>
<feature type="domain" description="Ubiquitin-like" evidence="4">
    <location>
        <begin position="565"/>
        <end position="633"/>
    </location>
</feature>
<dbReference type="Gene3D" id="3.10.20.90">
    <property type="entry name" value="Phosphatidylinositol 3-kinase Catalytic Subunit, Chain A, domain 1"/>
    <property type="match status" value="6"/>
</dbReference>
<dbReference type="CDD" id="cd17039">
    <property type="entry name" value="Ubl_ubiquitin_like"/>
    <property type="match status" value="6"/>
</dbReference>
<evidence type="ECO:0000259" key="4">
    <source>
        <dbReference type="PROSITE" id="PS50053"/>
    </source>
</evidence>
<organism evidence="5 6">
    <name type="scientific">Seminavis robusta</name>
    <dbReference type="NCBI Taxonomy" id="568900"/>
    <lineage>
        <taxon>Eukaryota</taxon>
        <taxon>Sar</taxon>
        <taxon>Stramenopiles</taxon>
        <taxon>Ochrophyta</taxon>
        <taxon>Bacillariophyta</taxon>
        <taxon>Bacillariophyceae</taxon>
        <taxon>Bacillariophycidae</taxon>
        <taxon>Naviculales</taxon>
        <taxon>Naviculaceae</taxon>
        <taxon>Seminavis</taxon>
    </lineage>
</organism>
<dbReference type="GO" id="GO:0005829">
    <property type="term" value="C:cytosol"/>
    <property type="evidence" value="ECO:0007669"/>
    <property type="project" value="TreeGrafter"/>
</dbReference>
<protein>
    <submittedName>
        <fullName evidence="5">Polyubiquitin</fullName>
    </submittedName>
</protein>
<comment type="caution">
    <text evidence="5">The sequence shown here is derived from an EMBL/GenBank/DDBJ whole genome shotgun (WGS) entry which is preliminary data.</text>
</comment>
<feature type="domain" description="Ubiquitin-like" evidence="4">
    <location>
        <begin position="417"/>
        <end position="485"/>
    </location>
</feature>
<dbReference type="OrthoDB" id="1885901at2759"/>
<feature type="domain" description="Ubiquitin-like" evidence="4">
    <location>
        <begin position="490"/>
        <end position="560"/>
    </location>
</feature>
<comment type="subcellular location">
    <subcellularLocation>
        <location evidence="1">Cytoplasm</location>
    </subcellularLocation>
</comment>
<feature type="compositionally biased region" description="Low complexity" evidence="3">
    <location>
        <begin position="177"/>
        <end position="191"/>
    </location>
</feature>
<dbReference type="AlphaFoldDB" id="A0A9N8H5Q3"/>
<dbReference type="EMBL" id="CAICTM010000028">
    <property type="protein sequence ID" value="CAB9497938.1"/>
    <property type="molecule type" value="Genomic_DNA"/>
</dbReference>
<evidence type="ECO:0000313" key="6">
    <source>
        <dbReference type="Proteomes" id="UP001153069"/>
    </source>
</evidence>
<evidence type="ECO:0000256" key="2">
    <source>
        <dbReference type="ARBA" id="ARBA00022490"/>
    </source>
</evidence>
<dbReference type="Pfam" id="PF00240">
    <property type="entry name" value="ubiquitin"/>
    <property type="match status" value="6"/>
</dbReference>
<name>A0A9N8H5Q3_9STRA</name>
<evidence type="ECO:0000256" key="3">
    <source>
        <dbReference type="SAM" id="MobiDB-lite"/>
    </source>
</evidence>
<dbReference type="SUPFAM" id="SSF54236">
    <property type="entry name" value="Ubiquitin-like"/>
    <property type="match status" value="6"/>
</dbReference>
<gene>
    <name evidence="5" type="ORF">SEMRO_28_G018810.1</name>
</gene>
<proteinExistence type="predicted"/>
<feature type="domain" description="Ubiquitin-like" evidence="4">
    <location>
        <begin position="267"/>
        <end position="337"/>
    </location>
</feature>
<evidence type="ECO:0000313" key="5">
    <source>
        <dbReference type="EMBL" id="CAB9497938.1"/>
    </source>
</evidence>